<keyword evidence="6" id="KW-1185">Reference proteome</keyword>
<keyword evidence="3" id="KW-0677">Repeat</keyword>
<evidence type="ECO:0000256" key="1">
    <source>
        <dbReference type="ARBA" id="ARBA00007274"/>
    </source>
</evidence>
<dbReference type="PROSITE" id="PS00101">
    <property type="entry name" value="HEXAPEP_TRANSFERASES"/>
    <property type="match status" value="1"/>
</dbReference>
<dbReference type="InterPro" id="IPR041561">
    <property type="entry name" value="PglD_N"/>
</dbReference>
<dbReference type="InterPro" id="IPR018357">
    <property type="entry name" value="Hexapep_transf_CS"/>
</dbReference>
<dbReference type="Gene3D" id="2.160.10.10">
    <property type="entry name" value="Hexapeptide repeat proteins"/>
    <property type="match status" value="1"/>
</dbReference>
<dbReference type="InterPro" id="IPR011004">
    <property type="entry name" value="Trimer_LpxA-like_sf"/>
</dbReference>
<evidence type="ECO:0000256" key="3">
    <source>
        <dbReference type="ARBA" id="ARBA00022737"/>
    </source>
</evidence>
<dbReference type="InterPro" id="IPR050179">
    <property type="entry name" value="Trans_hexapeptide_repeat"/>
</dbReference>
<dbReference type="Proteomes" id="UP000825679">
    <property type="component" value="Chromosome"/>
</dbReference>
<dbReference type="InterPro" id="IPR020019">
    <property type="entry name" value="AcTrfase_PglD-like"/>
</dbReference>
<sequence length="211" mass="21923">MRRLAILGASGHGKVIADAALLSGWDEVIFYDDAWPEKEMNGRWPIVGNTAALLMRILPFDGVVVGIGNNKIRLEKTQQLALLDLPVVTIVHPSAVISPFSMIGYGSVVLANSVVQVDTSVGVAALINTSSTVDHDCVLADGVHICPGAHLAGGVHVGEKSWIGIGSSIKQLVNIGANVMIGAGAVVVTDIVDSVTVAGVPARILCSEKKC</sequence>
<keyword evidence="2" id="KW-0808">Transferase</keyword>
<dbReference type="CDD" id="cd03360">
    <property type="entry name" value="LbH_AT_putative"/>
    <property type="match status" value="1"/>
</dbReference>
<dbReference type="PANTHER" id="PTHR43300">
    <property type="entry name" value="ACETYLTRANSFERASE"/>
    <property type="match status" value="1"/>
</dbReference>
<gene>
    <name evidence="5" type="ORF">K4H28_02570</name>
</gene>
<accession>A0ABX8Z6V4</accession>
<proteinExistence type="inferred from homology"/>
<feature type="domain" description="PglD N-terminal" evidence="4">
    <location>
        <begin position="3"/>
        <end position="79"/>
    </location>
</feature>
<organism evidence="5 6">
    <name type="scientific">Deefgea tanakiae</name>
    <dbReference type="NCBI Taxonomy" id="2865840"/>
    <lineage>
        <taxon>Bacteria</taxon>
        <taxon>Pseudomonadati</taxon>
        <taxon>Pseudomonadota</taxon>
        <taxon>Betaproteobacteria</taxon>
        <taxon>Neisseriales</taxon>
        <taxon>Chitinibacteraceae</taxon>
        <taxon>Deefgea</taxon>
    </lineage>
</organism>
<evidence type="ECO:0000256" key="2">
    <source>
        <dbReference type="ARBA" id="ARBA00022679"/>
    </source>
</evidence>
<evidence type="ECO:0000259" key="4">
    <source>
        <dbReference type="Pfam" id="PF17836"/>
    </source>
</evidence>
<comment type="similarity">
    <text evidence="1">Belongs to the transferase hexapeptide repeat family.</text>
</comment>
<evidence type="ECO:0000313" key="6">
    <source>
        <dbReference type="Proteomes" id="UP000825679"/>
    </source>
</evidence>
<dbReference type="Pfam" id="PF17836">
    <property type="entry name" value="PglD_N"/>
    <property type="match status" value="1"/>
</dbReference>
<dbReference type="RefSeq" id="WP_221006800.1">
    <property type="nucleotide sequence ID" value="NZ_CP081150.1"/>
</dbReference>
<dbReference type="SUPFAM" id="SSF51161">
    <property type="entry name" value="Trimeric LpxA-like enzymes"/>
    <property type="match status" value="1"/>
</dbReference>
<dbReference type="NCBIfam" id="TIGR03570">
    <property type="entry name" value="NeuD_NnaD"/>
    <property type="match status" value="1"/>
</dbReference>
<dbReference type="EMBL" id="CP081150">
    <property type="protein sequence ID" value="QZA78321.1"/>
    <property type="molecule type" value="Genomic_DNA"/>
</dbReference>
<reference evidence="5 6" key="1">
    <citation type="submission" date="2021-08" db="EMBL/GenBank/DDBJ databases">
        <title>complete genome sequencing of Deefgea sp. D25.</title>
        <authorList>
            <person name="Bae J.-W."/>
            <person name="Gim D.-H."/>
        </authorList>
    </citation>
    <scope>NUCLEOTIDE SEQUENCE [LARGE SCALE GENOMIC DNA]</scope>
    <source>
        <strain evidence="5 6">D25</strain>
    </source>
</reference>
<protein>
    <submittedName>
        <fullName evidence="5">Acetyltransferase</fullName>
    </submittedName>
</protein>
<evidence type="ECO:0000313" key="5">
    <source>
        <dbReference type="EMBL" id="QZA78321.1"/>
    </source>
</evidence>
<dbReference type="Gene3D" id="3.40.50.20">
    <property type="match status" value="1"/>
</dbReference>
<name>A0ABX8Z6V4_9NEIS</name>
<dbReference type="PANTHER" id="PTHR43300:SF7">
    <property type="entry name" value="UDP-N-ACETYLBACILLOSAMINE N-ACETYLTRANSFERASE"/>
    <property type="match status" value="1"/>
</dbReference>